<comment type="caution">
    <text evidence="3">The sequence shown here is derived from an EMBL/GenBank/DDBJ whole genome shotgun (WGS) entry which is preliminary data.</text>
</comment>
<dbReference type="EMBL" id="VSSQ01036466">
    <property type="protein sequence ID" value="MPM88958.1"/>
    <property type="molecule type" value="Genomic_DNA"/>
</dbReference>
<proteinExistence type="predicted"/>
<feature type="domain" description="DUF434" evidence="1">
    <location>
        <begin position="55"/>
        <end position="108"/>
    </location>
</feature>
<reference evidence="3" key="1">
    <citation type="submission" date="2019-08" db="EMBL/GenBank/DDBJ databases">
        <authorList>
            <person name="Kucharzyk K."/>
            <person name="Murdoch R.W."/>
            <person name="Higgins S."/>
            <person name="Loffler F."/>
        </authorList>
    </citation>
    <scope>NUCLEOTIDE SEQUENCE</scope>
</reference>
<protein>
    <recommendedName>
        <fullName evidence="4">DUF434 domain-containing protein</fullName>
    </recommendedName>
</protein>
<evidence type="ECO:0008006" key="4">
    <source>
        <dbReference type="Google" id="ProtNLM"/>
    </source>
</evidence>
<dbReference type="PANTHER" id="PTHR42252:SF1">
    <property type="entry name" value="DUF434 DOMAIN-CONTAINING PROTEIN"/>
    <property type="match status" value="1"/>
</dbReference>
<name>A0A645DIV2_9ZZZZ</name>
<dbReference type="Pfam" id="PF04256">
    <property type="entry name" value="DUF434"/>
    <property type="match status" value="1"/>
</dbReference>
<gene>
    <name evidence="3" type="ORF">SDC9_136062</name>
</gene>
<dbReference type="PANTHER" id="PTHR42252">
    <property type="entry name" value="DUF5616 DOMAIN-CONTAINING PROTEIN"/>
    <property type="match status" value="1"/>
</dbReference>
<organism evidence="3">
    <name type="scientific">bioreactor metagenome</name>
    <dbReference type="NCBI Taxonomy" id="1076179"/>
    <lineage>
        <taxon>unclassified sequences</taxon>
        <taxon>metagenomes</taxon>
        <taxon>ecological metagenomes</taxon>
    </lineage>
</organism>
<evidence type="ECO:0000259" key="2">
    <source>
        <dbReference type="Pfam" id="PF18481"/>
    </source>
</evidence>
<feature type="domain" description="DUF5616" evidence="2">
    <location>
        <begin position="115"/>
        <end position="251"/>
    </location>
</feature>
<evidence type="ECO:0000313" key="3">
    <source>
        <dbReference type="EMBL" id="MPM88958.1"/>
    </source>
</evidence>
<dbReference type="InterPro" id="IPR041652">
    <property type="entry name" value="DUF5616"/>
</dbReference>
<dbReference type="Pfam" id="PF18481">
    <property type="entry name" value="DUF5616"/>
    <property type="match status" value="1"/>
</dbReference>
<dbReference type="InterPro" id="IPR007368">
    <property type="entry name" value="DUF434"/>
</dbReference>
<evidence type="ECO:0000259" key="1">
    <source>
        <dbReference type="Pfam" id="PF04256"/>
    </source>
</evidence>
<accession>A0A645DIV2</accession>
<dbReference type="AlphaFoldDB" id="A0A645DIV2"/>
<sequence>MIKNNTSEELKKNEILLNIELQSDNSIAVNENKSVVRRGFNEEDNKWFSHKEIVRLQQAQEELYWLLNRGYKMESTCQFIGNVYQFSQRQRNALQRGTSILSQCENRRASLLENSEIKNKELYIDGFNLIITLEVAMSQGILLLCNDGTIRDIAGLRGSYRIIDKTTKALELIGRSLEELKVSSVKIFLDAPVSNSGRLKSKILNLCESWTCNTEVELTPNPDLLLAKMERIITSDSVILDNCKSWFNLGRYIINNHIKGAKIIDLSGETTRK</sequence>